<dbReference type="EMBL" id="LCZJ02000023">
    <property type="protein sequence ID" value="KTD86045.1"/>
    <property type="molecule type" value="Genomic_DNA"/>
</dbReference>
<dbReference type="OrthoDB" id="80147at2"/>
<evidence type="ECO:0000313" key="1">
    <source>
        <dbReference type="EMBL" id="KTD86045.1"/>
    </source>
</evidence>
<organism evidence="1 2">
    <name type="scientific">Paenibacillus etheri</name>
    <dbReference type="NCBI Taxonomy" id="1306852"/>
    <lineage>
        <taxon>Bacteria</taxon>
        <taxon>Bacillati</taxon>
        <taxon>Bacillota</taxon>
        <taxon>Bacilli</taxon>
        <taxon>Bacillales</taxon>
        <taxon>Paenibacillaceae</taxon>
        <taxon>Paenibacillus</taxon>
    </lineage>
</organism>
<dbReference type="AlphaFoldDB" id="A0A0W1AXP0"/>
<dbReference type="RefSeq" id="WP_060623957.1">
    <property type="nucleotide sequence ID" value="NZ_LCZJ02000023.1"/>
</dbReference>
<gene>
    <name evidence="1" type="ORF">UQ64_16370</name>
</gene>
<proteinExistence type="predicted"/>
<keyword evidence="2" id="KW-1185">Reference proteome</keyword>
<protein>
    <submittedName>
        <fullName evidence="1">Uncharacterized protein</fullName>
    </submittedName>
</protein>
<evidence type="ECO:0000313" key="2">
    <source>
        <dbReference type="Proteomes" id="UP000054709"/>
    </source>
</evidence>
<reference evidence="1 2" key="1">
    <citation type="journal article" date="2015" name="Int. Biodeterior. Biodegradation">
        <title>Physiological and genetic screening methods for the isolation of methyl tert-butyl ether-degrading bacteria for bioremediation purposes.</title>
        <authorList>
            <person name="Guisado I.M."/>
            <person name="Purswani J."/>
            <person name="Gonzalez Lopez J."/>
            <person name="Pozo C."/>
        </authorList>
    </citation>
    <scope>NUCLEOTIDE SEQUENCE [LARGE SCALE GENOMIC DNA]</scope>
    <source>
        <strain evidence="1 2">SH7</strain>
    </source>
</reference>
<comment type="caution">
    <text evidence="1">The sequence shown here is derived from an EMBL/GenBank/DDBJ whole genome shotgun (WGS) entry which is preliminary data.</text>
</comment>
<dbReference type="Proteomes" id="UP000054709">
    <property type="component" value="Unassembled WGS sequence"/>
</dbReference>
<sequence>MEYTDLKELQDVFFFGLIEPEVNQLSLSFCKSKVSDRPEPLMVGEKSSSLIQVNFNSYIAYSIRNEFFTSWDDYEEFDGKTFRIYKKSRYLDFISNGIFASKDFARPYKHYGICCIDHVVDIISTSEPVVREVK</sequence>
<name>A0A0W1AXP0_9BACL</name>
<accession>A0A0W1AXP0</accession>